<dbReference type="InterPro" id="IPR012902">
    <property type="entry name" value="N_methyl_site"/>
</dbReference>
<comment type="caution">
    <text evidence="4">The sequence shown here is derived from an EMBL/GenBank/DDBJ whole genome shotgun (WGS) entry which is preliminary data.</text>
</comment>
<feature type="transmembrane region" description="Helical" evidence="3">
    <location>
        <begin position="12"/>
        <end position="34"/>
    </location>
</feature>
<evidence type="ECO:0000256" key="1">
    <source>
        <dbReference type="ARBA" id="ARBA00004241"/>
    </source>
</evidence>
<dbReference type="EMBL" id="JBHRUJ010000016">
    <property type="protein sequence ID" value="MFC3211888.1"/>
    <property type="molecule type" value="Genomic_DNA"/>
</dbReference>
<proteinExistence type="predicted"/>
<keyword evidence="3" id="KW-0472">Membrane</keyword>
<dbReference type="NCBIfam" id="TIGR02532">
    <property type="entry name" value="IV_pilin_GFxxxE"/>
    <property type="match status" value="1"/>
</dbReference>
<keyword evidence="5" id="KW-1185">Reference proteome</keyword>
<sequence length="145" mass="16323">MKNFLNKEKGMTLVELLAAIALLGIVLFTFMSIFTQSAKFSAHNQETLTAVQIAEQIVSDVRDLETILTLNNVDNYKKVGGFIEDKDTYDHFIVKVTEEEIQVTRPDSPATILKLKKAKISVKAKPGFGINEPEFKTEMYLKVQP</sequence>
<dbReference type="Proteomes" id="UP001595625">
    <property type="component" value="Unassembled WGS sequence"/>
</dbReference>
<dbReference type="RefSeq" id="WP_165850117.1">
    <property type="nucleotide sequence ID" value="NZ_JBHRUJ010000016.1"/>
</dbReference>
<keyword evidence="3" id="KW-1133">Transmembrane helix</keyword>
<reference evidence="5" key="1">
    <citation type="journal article" date="2019" name="Int. J. Syst. Evol. Microbiol.">
        <title>The Global Catalogue of Microorganisms (GCM) 10K type strain sequencing project: providing services to taxonomists for standard genome sequencing and annotation.</title>
        <authorList>
            <consortium name="The Broad Institute Genomics Platform"/>
            <consortium name="The Broad Institute Genome Sequencing Center for Infectious Disease"/>
            <person name="Wu L."/>
            <person name="Ma J."/>
        </authorList>
    </citation>
    <scope>NUCLEOTIDE SEQUENCE [LARGE SCALE GENOMIC DNA]</scope>
    <source>
        <strain evidence="5">CCM 320</strain>
    </source>
</reference>
<evidence type="ECO:0000256" key="2">
    <source>
        <dbReference type="ARBA" id="ARBA00023287"/>
    </source>
</evidence>
<comment type="subcellular location">
    <subcellularLocation>
        <location evidence="1">Cell surface</location>
    </subcellularLocation>
</comment>
<evidence type="ECO:0000256" key="3">
    <source>
        <dbReference type="SAM" id="Phobius"/>
    </source>
</evidence>
<protein>
    <submittedName>
        <fullName evidence="4">Prepilin-type N-terminal cleavage/methylation domain-containing protein</fullName>
    </submittedName>
</protein>
<evidence type="ECO:0000313" key="4">
    <source>
        <dbReference type="EMBL" id="MFC3211888.1"/>
    </source>
</evidence>
<name>A0ABV7KQW7_PLAOK</name>
<evidence type="ECO:0000313" key="5">
    <source>
        <dbReference type="Proteomes" id="UP001595625"/>
    </source>
</evidence>
<organism evidence="4 5">
    <name type="scientific">Planomicrobium okeanokoites</name>
    <name type="common">Planococcus okeanokoites</name>
    <name type="synonym">Flavobacterium okeanokoites</name>
    <dbReference type="NCBI Taxonomy" id="244"/>
    <lineage>
        <taxon>Bacteria</taxon>
        <taxon>Bacillati</taxon>
        <taxon>Bacillota</taxon>
        <taxon>Bacilli</taxon>
        <taxon>Bacillales</taxon>
        <taxon>Caryophanaceae</taxon>
        <taxon>Planomicrobium</taxon>
    </lineage>
</organism>
<gene>
    <name evidence="4" type="ORF">ACFOEJ_12440</name>
</gene>
<dbReference type="Pfam" id="PF07963">
    <property type="entry name" value="N_methyl"/>
    <property type="match status" value="1"/>
</dbReference>
<accession>A0ABV7KQW7</accession>
<keyword evidence="2" id="KW-0178">Competence</keyword>
<keyword evidence="3" id="KW-0812">Transmembrane</keyword>
<dbReference type="PROSITE" id="PS00409">
    <property type="entry name" value="PROKAR_NTER_METHYL"/>
    <property type="match status" value="1"/>
</dbReference>